<evidence type="ECO:0000256" key="2">
    <source>
        <dbReference type="SAM" id="Phobius"/>
    </source>
</evidence>
<dbReference type="Proteomes" id="UP000309340">
    <property type="component" value="Unassembled WGS sequence"/>
</dbReference>
<gene>
    <name evidence="3" type="ORF">B0A55_07605</name>
</gene>
<reference evidence="3 4" key="1">
    <citation type="submission" date="2017-03" db="EMBL/GenBank/DDBJ databases">
        <title>Genomes of endolithic fungi from Antarctica.</title>
        <authorList>
            <person name="Coleine C."/>
            <person name="Masonjones S."/>
            <person name="Stajich J.E."/>
        </authorList>
    </citation>
    <scope>NUCLEOTIDE SEQUENCE [LARGE SCALE GENOMIC DNA]</scope>
    <source>
        <strain evidence="3 4">CCFEE 5184</strain>
    </source>
</reference>
<feature type="compositionally biased region" description="Basic and acidic residues" evidence="1">
    <location>
        <begin position="564"/>
        <end position="579"/>
    </location>
</feature>
<feature type="region of interest" description="Disordered" evidence="1">
    <location>
        <begin position="414"/>
        <end position="442"/>
    </location>
</feature>
<feature type="compositionally biased region" description="Low complexity" evidence="1">
    <location>
        <begin position="791"/>
        <end position="800"/>
    </location>
</feature>
<feature type="region of interest" description="Disordered" evidence="1">
    <location>
        <begin position="86"/>
        <end position="107"/>
    </location>
</feature>
<feature type="region of interest" description="Disordered" evidence="1">
    <location>
        <begin position="679"/>
        <end position="729"/>
    </location>
</feature>
<feature type="region of interest" description="Disordered" evidence="1">
    <location>
        <begin position="332"/>
        <end position="370"/>
    </location>
</feature>
<keyword evidence="2" id="KW-0812">Transmembrane</keyword>
<evidence type="ECO:0000313" key="3">
    <source>
        <dbReference type="EMBL" id="TKA75295.1"/>
    </source>
</evidence>
<feature type="region of interest" description="Disordered" evidence="1">
    <location>
        <begin position="790"/>
        <end position="816"/>
    </location>
</feature>
<evidence type="ECO:0000313" key="4">
    <source>
        <dbReference type="Proteomes" id="UP000309340"/>
    </source>
</evidence>
<dbReference type="OrthoDB" id="10456049at2759"/>
<feature type="compositionally biased region" description="Polar residues" evidence="1">
    <location>
        <begin position="342"/>
        <end position="370"/>
    </location>
</feature>
<name>A0A4U0XKK5_9PEZI</name>
<keyword evidence="2" id="KW-0472">Membrane</keyword>
<feature type="compositionally biased region" description="Low complexity" evidence="1">
    <location>
        <begin position="852"/>
        <end position="861"/>
    </location>
</feature>
<feature type="region of interest" description="Disordered" evidence="1">
    <location>
        <begin position="469"/>
        <end position="528"/>
    </location>
</feature>
<feature type="compositionally biased region" description="Low complexity" evidence="1">
    <location>
        <begin position="480"/>
        <end position="498"/>
    </location>
</feature>
<protein>
    <submittedName>
        <fullName evidence="3">Uncharacterized protein</fullName>
    </submittedName>
</protein>
<feature type="compositionally biased region" description="Polar residues" evidence="1">
    <location>
        <begin position="680"/>
        <end position="689"/>
    </location>
</feature>
<evidence type="ECO:0000256" key="1">
    <source>
        <dbReference type="SAM" id="MobiDB-lite"/>
    </source>
</evidence>
<keyword evidence="2" id="KW-1133">Transmembrane helix</keyword>
<dbReference type="EMBL" id="NAJQ01000197">
    <property type="protein sequence ID" value="TKA75295.1"/>
    <property type="molecule type" value="Genomic_DNA"/>
</dbReference>
<sequence length="877" mass="93107">MALITAADDVTFAFCGSLLSFVALLVFSWIIAPQLEGHLFPANQRVVEDVPTPVAAGVVAVAGAETPARPALTLVEPWTMFSFSPNSPRSQYGDSPARSPGARGPETLTTVAPVTLVSVAPSAPETPQDDDRARLLEALNRELALLRSVHSFELTNVHQKLAASEKMREGLAARLSEQRARVPPTTVYCNTATQTGHTDTIHTAAEVAEAEARAETARQEAAIAQQQVRDLQVPKAQMSSSATQTDGAPNGFIFSAALVAEAEAKFAAMEERADAATAQLTEAIAHQQAREVQVSKVQMSSSATQMDGAPDDILISAAQVAEIEAKFATAQQQADAAKAQPTEGTAQQQQAKEPQVPTKPQMSSTATQTDGAPDVLHLSAAQVAEIETNFATVQQQAITAEARVAELQAALDRATKARGATTNPPPPTPTPEAGQSRTKSGVKKCERGHEYLAQFDQCPLCGTPLEGDEFDDDLDESAPAKKAPATKTPAKRASATRTAAKKTPEMKSSAMQTTETQSTATQTAATQPPVTRIPVTRTPAPVMVEDKSTQTETISPVIPKRKGKQTDADDEAARARQEEQDQLRRVAAENARLVAEISQVKTLHDRAAIERERLRGLGLHVEGERDGALSAIERIKQTGEEVWAELVSKRQELQALRAWAVDAEKTLGAPVAGAVQQQQLEGTGSSSMPPASHHQAEETIPAAREAAPAPVGIPPPHTALQHSRFGPEMPLAWPTTPKTLPLAGPTTPPSIRRAAEQMEVDMNRIVADDPNAPPDDYEVPAVLERQALAVAPSSSTPSTAEQLALPGTPGEAGEGGMETCPLCRKPFQKGKKCMDFKCQMQRYRERRPSQKAEPAGPAAAGAGDGEGCKGVRSVRGS</sequence>
<accession>A0A4U0XKK5</accession>
<dbReference type="AlphaFoldDB" id="A0A4U0XKK5"/>
<feature type="compositionally biased region" description="Low complexity" evidence="1">
    <location>
        <begin position="508"/>
        <end position="528"/>
    </location>
</feature>
<feature type="region of interest" description="Disordered" evidence="1">
    <location>
        <begin position="843"/>
        <end position="877"/>
    </location>
</feature>
<feature type="region of interest" description="Disordered" evidence="1">
    <location>
        <begin position="560"/>
        <end position="579"/>
    </location>
</feature>
<keyword evidence="4" id="KW-1185">Reference proteome</keyword>
<feature type="transmembrane region" description="Helical" evidence="2">
    <location>
        <begin position="12"/>
        <end position="32"/>
    </location>
</feature>
<organism evidence="3 4">
    <name type="scientific">Friedmanniomyces simplex</name>
    <dbReference type="NCBI Taxonomy" id="329884"/>
    <lineage>
        <taxon>Eukaryota</taxon>
        <taxon>Fungi</taxon>
        <taxon>Dikarya</taxon>
        <taxon>Ascomycota</taxon>
        <taxon>Pezizomycotina</taxon>
        <taxon>Dothideomycetes</taxon>
        <taxon>Dothideomycetidae</taxon>
        <taxon>Mycosphaerellales</taxon>
        <taxon>Teratosphaeriaceae</taxon>
        <taxon>Friedmanniomyces</taxon>
    </lineage>
</organism>
<proteinExistence type="predicted"/>
<comment type="caution">
    <text evidence="3">The sequence shown here is derived from an EMBL/GenBank/DDBJ whole genome shotgun (WGS) entry which is preliminary data.</text>
</comment>